<protein>
    <recommendedName>
        <fullName evidence="1">Protein kinase domain-containing protein</fullName>
    </recommendedName>
</protein>
<dbReference type="InterPro" id="IPR011009">
    <property type="entry name" value="Kinase-like_dom_sf"/>
</dbReference>
<dbReference type="EMBL" id="SNRW01011482">
    <property type="protein sequence ID" value="KAA6375094.1"/>
    <property type="molecule type" value="Genomic_DNA"/>
</dbReference>
<evidence type="ECO:0000259" key="1">
    <source>
        <dbReference type="PROSITE" id="PS50011"/>
    </source>
</evidence>
<evidence type="ECO:0000313" key="2">
    <source>
        <dbReference type="EMBL" id="KAA6375094.1"/>
    </source>
</evidence>
<dbReference type="GO" id="GO:0005524">
    <property type="term" value="F:ATP binding"/>
    <property type="evidence" value="ECO:0007669"/>
    <property type="project" value="InterPro"/>
</dbReference>
<feature type="domain" description="Protein kinase" evidence="1">
    <location>
        <begin position="1"/>
        <end position="289"/>
    </location>
</feature>
<dbReference type="GO" id="GO:0004672">
    <property type="term" value="F:protein kinase activity"/>
    <property type="evidence" value="ECO:0007669"/>
    <property type="project" value="InterPro"/>
</dbReference>
<feature type="non-terminal residue" evidence="2">
    <location>
        <position position="1"/>
    </location>
</feature>
<dbReference type="Pfam" id="PF00069">
    <property type="entry name" value="Pkinase"/>
    <property type="match status" value="1"/>
</dbReference>
<comment type="caution">
    <text evidence="2">The sequence shown here is derived from an EMBL/GenBank/DDBJ whole genome shotgun (WGS) entry which is preliminary data.</text>
</comment>
<organism evidence="2 3">
    <name type="scientific">Streblomastix strix</name>
    <dbReference type="NCBI Taxonomy" id="222440"/>
    <lineage>
        <taxon>Eukaryota</taxon>
        <taxon>Metamonada</taxon>
        <taxon>Preaxostyla</taxon>
        <taxon>Oxymonadida</taxon>
        <taxon>Streblomastigidae</taxon>
        <taxon>Streblomastix</taxon>
    </lineage>
</organism>
<accession>A0A5J4UXY6</accession>
<gene>
    <name evidence="2" type="ORF">EZS28_029379</name>
</gene>
<dbReference type="PROSITE" id="PS50011">
    <property type="entry name" value="PROTEIN_KINASE_DOM"/>
    <property type="match status" value="1"/>
</dbReference>
<dbReference type="AlphaFoldDB" id="A0A5J4UXY6"/>
<dbReference type="SUPFAM" id="SSF56112">
    <property type="entry name" value="Protein kinase-like (PK-like)"/>
    <property type="match status" value="1"/>
</dbReference>
<dbReference type="Proteomes" id="UP000324800">
    <property type="component" value="Unassembled WGS sequence"/>
</dbReference>
<dbReference type="InterPro" id="IPR000719">
    <property type="entry name" value="Prot_kinase_dom"/>
</dbReference>
<evidence type="ECO:0000313" key="3">
    <source>
        <dbReference type="Proteomes" id="UP000324800"/>
    </source>
</evidence>
<sequence length="289" mass="32639">TYIHKTFHVVEKLLNHIDESGNLDTSYFASVLTNPNIEFFSSQNITNVFPDIRFYVVIAHLDQDSNIILEPISSKSSPDNFTLIIRHHPQNINSLRSFFEEEFQCYQDLEIQSAHDLIYIGFGPLQDGCCVVFLTSSTLTLQTGIQQGLLLNNLSKLQIAKSLIDSIQYAHQNNIIGFDIRPNTILITQDINNLSIALIGYVGQKDQLSKHPDNENIQWDSKSTAPELLVKKRKASKIPCPTTASDIYSLGLLIQKIFGQSHIIQDLVEPTLEKIPQNRCDILKMDGNN</sequence>
<proteinExistence type="predicted"/>
<name>A0A5J4UXY6_9EUKA</name>
<reference evidence="2 3" key="1">
    <citation type="submission" date="2019-03" db="EMBL/GenBank/DDBJ databases">
        <title>Single cell metagenomics reveals metabolic interactions within the superorganism composed of flagellate Streblomastix strix and complex community of Bacteroidetes bacteria on its surface.</title>
        <authorList>
            <person name="Treitli S.C."/>
            <person name="Kolisko M."/>
            <person name="Husnik F."/>
            <person name="Keeling P."/>
            <person name="Hampl V."/>
        </authorList>
    </citation>
    <scope>NUCLEOTIDE SEQUENCE [LARGE SCALE GENOMIC DNA]</scope>
    <source>
        <strain evidence="2">ST1C</strain>
    </source>
</reference>
<dbReference type="Gene3D" id="1.10.510.10">
    <property type="entry name" value="Transferase(Phosphotransferase) domain 1"/>
    <property type="match status" value="1"/>
</dbReference>